<dbReference type="Proteomes" id="UP000294739">
    <property type="component" value="Unassembled WGS sequence"/>
</dbReference>
<organism evidence="1 2">
    <name type="scientific">Jiangella asiatica</name>
    <dbReference type="NCBI Taxonomy" id="2530372"/>
    <lineage>
        <taxon>Bacteria</taxon>
        <taxon>Bacillati</taxon>
        <taxon>Actinomycetota</taxon>
        <taxon>Actinomycetes</taxon>
        <taxon>Jiangellales</taxon>
        <taxon>Jiangellaceae</taxon>
        <taxon>Jiangella</taxon>
    </lineage>
</organism>
<name>A0A4R5DLV3_9ACTN</name>
<proteinExistence type="predicted"/>
<dbReference type="AlphaFoldDB" id="A0A4R5DLV3"/>
<reference evidence="1 2" key="1">
    <citation type="submission" date="2019-03" db="EMBL/GenBank/DDBJ databases">
        <title>Draft genome sequences of novel Actinobacteria.</title>
        <authorList>
            <person name="Sahin N."/>
            <person name="Ay H."/>
            <person name="Saygin H."/>
        </authorList>
    </citation>
    <scope>NUCLEOTIDE SEQUENCE [LARGE SCALE GENOMIC DNA]</scope>
    <source>
        <strain evidence="1 2">5K138</strain>
    </source>
</reference>
<dbReference type="RefSeq" id="WP_131892426.1">
    <property type="nucleotide sequence ID" value="NZ_SMKZ01000006.1"/>
</dbReference>
<dbReference type="EMBL" id="SMKZ01000006">
    <property type="protein sequence ID" value="TDE12961.1"/>
    <property type="molecule type" value="Genomic_DNA"/>
</dbReference>
<sequence length="71" mass="7946">MVQIVYRLAGYPGEPVPVDADHHVRAWAEYPRRRAGRPGRFVPDDMPPDRIREVLRSFLAVVPPLAAAGIT</sequence>
<dbReference type="OrthoDB" id="9816296at2"/>
<accession>A0A4R5DLV3</accession>
<evidence type="ECO:0000313" key="1">
    <source>
        <dbReference type="EMBL" id="TDE12961.1"/>
    </source>
</evidence>
<evidence type="ECO:0000313" key="2">
    <source>
        <dbReference type="Proteomes" id="UP000294739"/>
    </source>
</evidence>
<comment type="caution">
    <text evidence="1">The sequence shown here is derived from an EMBL/GenBank/DDBJ whole genome shotgun (WGS) entry which is preliminary data.</text>
</comment>
<gene>
    <name evidence="1" type="ORF">E1269_06055</name>
</gene>
<dbReference type="InParanoid" id="A0A4R5DLV3"/>
<protein>
    <submittedName>
        <fullName evidence="1">Uncharacterized protein</fullName>
    </submittedName>
</protein>
<keyword evidence="2" id="KW-1185">Reference proteome</keyword>